<keyword evidence="2" id="KW-1185">Reference proteome</keyword>
<evidence type="ECO:0000313" key="1">
    <source>
        <dbReference type="EMBL" id="POM69726.1"/>
    </source>
</evidence>
<comment type="caution">
    <text evidence="1">The sequence shown here is derived from an EMBL/GenBank/DDBJ whole genome shotgun (WGS) entry which is preliminary data.</text>
</comment>
<accession>A0A2P4XVZ0</accession>
<dbReference type="EMBL" id="NCKW01007827">
    <property type="protein sequence ID" value="POM69726.1"/>
    <property type="molecule type" value="Genomic_DNA"/>
</dbReference>
<dbReference type="Gene3D" id="3.30.70.270">
    <property type="match status" value="1"/>
</dbReference>
<reference evidence="1 2" key="1">
    <citation type="journal article" date="2017" name="Genome Biol. Evol.">
        <title>Phytophthora megakarya and P. palmivora, closely related causal agents of cacao black pod rot, underwent increases in genome sizes and gene numbers by different mechanisms.</title>
        <authorList>
            <person name="Ali S.S."/>
            <person name="Shao J."/>
            <person name="Lary D.J."/>
            <person name="Kronmiller B."/>
            <person name="Shen D."/>
            <person name="Strem M.D."/>
            <person name="Amoako-Attah I."/>
            <person name="Akrofi A.Y."/>
            <person name="Begoude B.A."/>
            <person name="Ten Hoopen G.M."/>
            <person name="Coulibaly K."/>
            <person name="Kebe B.I."/>
            <person name="Melnick R.L."/>
            <person name="Guiltinan M.J."/>
            <person name="Tyler B.M."/>
            <person name="Meinhardt L.W."/>
            <person name="Bailey B.A."/>
        </authorList>
    </citation>
    <scope>NUCLEOTIDE SEQUENCE [LARGE SCALE GENOMIC DNA]</scope>
    <source>
        <strain evidence="2">sbr112.9</strain>
    </source>
</reference>
<dbReference type="OrthoDB" id="121648at2759"/>
<organism evidence="1 2">
    <name type="scientific">Phytophthora palmivora</name>
    <dbReference type="NCBI Taxonomy" id="4796"/>
    <lineage>
        <taxon>Eukaryota</taxon>
        <taxon>Sar</taxon>
        <taxon>Stramenopiles</taxon>
        <taxon>Oomycota</taxon>
        <taxon>Peronosporomycetes</taxon>
        <taxon>Peronosporales</taxon>
        <taxon>Peronosporaceae</taxon>
        <taxon>Phytophthora</taxon>
    </lineage>
</organism>
<gene>
    <name evidence="1" type="ORF">PHPALM_13967</name>
</gene>
<dbReference type="SUPFAM" id="SSF56672">
    <property type="entry name" value="DNA/RNA polymerases"/>
    <property type="match status" value="1"/>
</dbReference>
<evidence type="ECO:0000313" key="2">
    <source>
        <dbReference type="Proteomes" id="UP000237271"/>
    </source>
</evidence>
<dbReference type="AlphaFoldDB" id="A0A2P4XVZ0"/>
<dbReference type="InterPro" id="IPR043128">
    <property type="entry name" value="Rev_trsase/Diguanyl_cyclase"/>
</dbReference>
<dbReference type="Proteomes" id="UP000237271">
    <property type="component" value="Unassembled WGS sequence"/>
</dbReference>
<proteinExistence type="predicted"/>
<name>A0A2P4XVZ0_9STRA</name>
<dbReference type="InterPro" id="IPR043502">
    <property type="entry name" value="DNA/RNA_pol_sf"/>
</dbReference>
<sequence length="71" mass="8212">MGISTAPDEYQVCVECILGDLQFIINVNDHLEQLRNVFERLRQYDVTNTNKCRILRDSVDYFGFTLTPNGV</sequence>
<protein>
    <submittedName>
        <fullName evidence="1">K02A2.6-like protein</fullName>
    </submittedName>
</protein>